<feature type="compositionally biased region" description="Pro residues" evidence="1">
    <location>
        <begin position="158"/>
        <end position="167"/>
    </location>
</feature>
<feature type="compositionally biased region" description="Low complexity" evidence="1">
    <location>
        <begin position="437"/>
        <end position="450"/>
    </location>
</feature>
<dbReference type="EMBL" id="JAWWNJ010000002">
    <property type="protein sequence ID" value="KAK7062148.1"/>
    <property type="molecule type" value="Genomic_DNA"/>
</dbReference>
<feature type="compositionally biased region" description="Basic and acidic residues" evidence="1">
    <location>
        <begin position="423"/>
        <end position="435"/>
    </location>
</feature>
<feature type="region of interest" description="Disordered" evidence="1">
    <location>
        <begin position="154"/>
        <end position="176"/>
    </location>
</feature>
<evidence type="ECO:0000313" key="3">
    <source>
        <dbReference type="Proteomes" id="UP001362999"/>
    </source>
</evidence>
<feature type="compositionally biased region" description="Basic and acidic residues" evidence="1">
    <location>
        <begin position="757"/>
        <end position="770"/>
    </location>
</feature>
<feature type="region of interest" description="Disordered" evidence="1">
    <location>
        <begin position="538"/>
        <end position="705"/>
    </location>
</feature>
<name>A0AAW0ED91_9AGAR</name>
<gene>
    <name evidence="2" type="ORF">R3P38DRAFT_688881</name>
</gene>
<feature type="compositionally biased region" description="Low complexity" evidence="1">
    <location>
        <begin position="260"/>
        <end position="282"/>
    </location>
</feature>
<feature type="region of interest" description="Disordered" evidence="1">
    <location>
        <begin position="719"/>
        <end position="821"/>
    </location>
</feature>
<feature type="compositionally biased region" description="Acidic residues" evidence="1">
    <location>
        <begin position="782"/>
        <end position="795"/>
    </location>
</feature>
<protein>
    <submittedName>
        <fullName evidence="2">SET domain-containing protein</fullName>
    </submittedName>
</protein>
<comment type="caution">
    <text evidence="2">The sequence shown here is derived from an EMBL/GenBank/DDBJ whole genome shotgun (WGS) entry which is preliminary data.</text>
</comment>
<feature type="compositionally biased region" description="Low complexity" evidence="1">
    <location>
        <begin position="796"/>
        <end position="810"/>
    </location>
</feature>
<dbReference type="Proteomes" id="UP001362999">
    <property type="component" value="Unassembled WGS sequence"/>
</dbReference>
<feature type="compositionally biased region" description="Acidic residues" evidence="1">
    <location>
        <begin position="617"/>
        <end position="629"/>
    </location>
</feature>
<feature type="region of interest" description="Disordered" evidence="1">
    <location>
        <begin position="256"/>
        <end position="295"/>
    </location>
</feature>
<reference evidence="2 3" key="1">
    <citation type="journal article" date="2024" name="J Genomics">
        <title>Draft genome sequencing and assembly of Favolaschia claudopus CIRM-BRFM 2984 isolated from oak limbs.</title>
        <authorList>
            <person name="Navarro D."/>
            <person name="Drula E."/>
            <person name="Chaduli D."/>
            <person name="Cazenave R."/>
            <person name="Ahrendt S."/>
            <person name="Wang J."/>
            <person name="Lipzen A."/>
            <person name="Daum C."/>
            <person name="Barry K."/>
            <person name="Grigoriev I.V."/>
            <person name="Favel A."/>
            <person name="Rosso M.N."/>
            <person name="Martin F."/>
        </authorList>
    </citation>
    <scope>NUCLEOTIDE SEQUENCE [LARGE SCALE GENOMIC DNA]</scope>
    <source>
        <strain evidence="2 3">CIRM-BRFM 2984</strain>
    </source>
</reference>
<keyword evidence="3" id="KW-1185">Reference proteome</keyword>
<proteinExistence type="predicted"/>
<evidence type="ECO:0000313" key="2">
    <source>
        <dbReference type="EMBL" id="KAK7062148.1"/>
    </source>
</evidence>
<feature type="compositionally biased region" description="Low complexity" evidence="1">
    <location>
        <begin position="338"/>
        <end position="369"/>
    </location>
</feature>
<feature type="region of interest" description="Disordered" evidence="1">
    <location>
        <begin position="332"/>
        <end position="380"/>
    </location>
</feature>
<feature type="region of interest" description="Disordered" evidence="1">
    <location>
        <begin position="423"/>
        <end position="503"/>
    </location>
</feature>
<dbReference type="AlphaFoldDB" id="A0AAW0ED91"/>
<feature type="compositionally biased region" description="Polar residues" evidence="1">
    <location>
        <begin position="460"/>
        <end position="470"/>
    </location>
</feature>
<accession>A0AAW0ED91</accession>
<evidence type="ECO:0000256" key="1">
    <source>
        <dbReference type="SAM" id="MobiDB-lite"/>
    </source>
</evidence>
<organism evidence="2 3">
    <name type="scientific">Favolaschia claudopus</name>
    <dbReference type="NCBI Taxonomy" id="2862362"/>
    <lineage>
        <taxon>Eukaryota</taxon>
        <taxon>Fungi</taxon>
        <taxon>Dikarya</taxon>
        <taxon>Basidiomycota</taxon>
        <taxon>Agaricomycotina</taxon>
        <taxon>Agaricomycetes</taxon>
        <taxon>Agaricomycetidae</taxon>
        <taxon>Agaricales</taxon>
        <taxon>Marasmiineae</taxon>
        <taxon>Mycenaceae</taxon>
        <taxon>Favolaschia</taxon>
    </lineage>
</organism>
<sequence length="846" mass="91517">MSRTLSPAYACGCLNVRITPVPPGPAPSSAPPTELTAADGFRPVHVADEGIAVAHPQVTLRIRTRGELASRNRRARYTSLTCLICNVLVYRVHQIVSLDADGRDGPLMPTEDWVEQDILKSPTGWIEVHTQCLSGDAIARAEASPRYSAVFSVTVPAEPSPPTSPEPPAEDGPRTPFLAHLPPLFLPPPFTSAHPVFVYLANLAKDQSAHHRAAVEHEMEEIIRNKTAQLARTEAQLRHQVEILWRRFRDGLQSAEQMDASASVASPRSPRSPIPRSASASAQNGTPASPSPIPGTPVEVVRDFVPLPVVAPNRPVHAPAISSLSASLATSGFHHPRAQQQQQEQSSPARPASTISSSSRTLSGSSITLAGSPRMQPSNTAPARIFEEGSSVLQFGRKLNDTIDTAASYRYFQDVEADMARSKRERLDRARESENRSPLSAAAAAPAQSSNTESPRAGPSTANVNGNANGVDSGAHRRQNSQDAGSLGVRDKGKGKQRKVTFESQPAIVTIQRNVRAEQEEEARIARNTGEEMIFDLEPEGNNRESQEEGAIITLIEQPPQPRASQVRRTSRKPPTDSTGLPSSFMGLRPASLPAPSNHPPRRGLSPPEDSVKPVSEEEDVMSDADPEVVDEKLDSRDQEIRKLVAADNPSHRGRWKKNSAEWKTLVSSRGHSTEDDFDDDDLGPLPATHPNGSGQAGMPASMPISIRPLVNPRTVLSLASYRPQTMPPAPTQESESEPERPPVHPLPSSTSVRRAVYAERDLQRERDPGALDFAADADSVIQEESEEEREDDDNGTAAVGAEAAAVNNTSSETQEALRGGRERALRILQARNELPDSGMWRSLAT</sequence>
<feature type="compositionally biased region" description="Basic and acidic residues" evidence="1">
    <location>
        <begin position="630"/>
        <end position="645"/>
    </location>
</feature>